<accession>A0AB37GE95</accession>
<evidence type="ECO:0000256" key="1">
    <source>
        <dbReference type="SAM" id="MobiDB-lite"/>
    </source>
</evidence>
<dbReference type="NCBIfam" id="TIGR01725">
    <property type="entry name" value="phge_HK97_gp10"/>
    <property type="match status" value="1"/>
</dbReference>
<proteinExistence type="predicted"/>
<gene>
    <name evidence="2" type="ORF">I6G80_00240</name>
</gene>
<dbReference type="AlphaFoldDB" id="A0AB37GE95"/>
<dbReference type="Proteomes" id="UP000595038">
    <property type="component" value="Plasmid unnamed2"/>
</dbReference>
<feature type="region of interest" description="Disordered" evidence="1">
    <location>
        <begin position="38"/>
        <end position="73"/>
    </location>
</feature>
<dbReference type="RefSeq" id="WP_119954015.1">
    <property type="nucleotide sequence ID" value="NZ_CP027791.1"/>
</dbReference>
<protein>
    <submittedName>
        <fullName evidence="2">HK97 gp10 family phage protein</fullName>
    </submittedName>
</protein>
<organism evidence="2 3">
    <name type="scientific">Bacillus licheniformis</name>
    <dbReference type="NCBI Taxonomy" id="1402"/>
    <lineage>
        <taxon>Bacteria</taxon>
        <taxon>Bacillati</taxon>
        <taxon>Bacillota</taxon>
        <taxon>Bacilli</taxon>
        <taxon>Bacillales</taxon>
        <taxon>Bacillaceae</taxon>
        <taxon>Bacillus</taxon>
    </lineage>
</organism>
<keyword evidence="2" id="KW-0614">Plasmid</keyword>
<evidence type="ECO:0000313" key="3">
    <source>
        <dbReference type="Proteomes" id="UP000595038"/>
    </source>
</evidence>
<dbReference type="Pfam" id="PF04883">
    <property type="entry name" value="HK97-gp10_like"/>
    <property type="match status" value="1"/>
</dbReference>
<geneLocation type="plasmid" evidence="2 3">
    <name>unnamed2</name>
</geneLocation>
<reference evidence="2 3" key="1">
    <citation type="submission" date="2020-12" db="EMBL/GenBank/DDBJ databases">
        <title>FDA dAtabase for Regulatory Grade micrObial Sequences (FDA-ARGOS): Supporting development and validation of Infectious Disease Dx tests.</title>
        <authorList>
            <person name="Nelson B."/>
            <person name="Plummer A."/>
            <person name="Tallon L."/>
            <person name="Sadzewicz L."/>
            <person name="Zhao X."/>
            <person name="Boylan J."/>
            <person name="Ott S."/>
            <person name="Bowen H."/>
            <person name="Vavikolanu K."/>
            <person name="Mehta A."/>
            <person name="Aluvathingal J."/>
            <person name="Nadendla S."/>
            <person name="Myers T."/>
            <person name="Yan Y."/>
            <person name="Sichtig H."/>
        </authorList>
    </citation>
    <scope>NUCLEOTIDE SEQUENCE [LARGE SCALE GENOMIC DNA]</scope>
    <source>
        <strain evidence="2 3">FDAARGOS_923</strain>
        <plasmid evidence="2 3">unnamed2</plasmid>
    </source>
</reference>
<evidence type="ECO:0000313" key="2">
    <source>
        <dbReference type="EMBL" id="QPR70574.1"/>
    </source>
</evidence>
<dbReference type="InterPro" id="IPR010064">
    <property type="entry name" value="HK97-gp10_tail"/>
</dbReference>
<sequence length="124" mass="13894">MSVKIKGLQAIESNLRKLAIKERKARNKALEKAAEAVANQLERNTPPGANHSGKHMKNDVQISKPDEDGHITVGFGKETSWRVHFVEMGTIKQPPQGFVQQTEDQMKRRVLDIIRSELKKGVGL</sequence>
<dbReference type="EMBL" id="CP065645">
    <property type="protein sequence ID" value="QPR70574.1"/>
    <property type="molecule type" value="Genomic_DNA"/>
</dbReference>
<name>A0AB37GE95_BACLI</name>